<reference evidence="2 3" key="1">
    <citation type="submission" date="2019-09" db="EMBL/GenBank/DDBJ databases">
        <title>Ecophysiology of the spiral-shaped methanotroph Methylospira mobilis as revealed by the complete genome sequence.</title>
        <authorList>
            <person name="Oshkin I.Y."/>
            <person name="Dedysh S.N."/>
            <person name="Miroshnikov K."/>
            <person name="Danilova O.V."/>
            <person name="Hakobyan A."/>
            <person name="Liesack W."/>
        </authorList>
    </citation>
    <scope>NUCLEOTIDE SEQUENCE [LARGE SCALE GENOMIC DNA]</scope>
    <source>
        <strain evidence="2 3">Shm1</strain>
    </source>
</reference>
<proteinExistence type="predicted"/>
<dbReference type="InParanoid" id="A0A5Q0BNU8"/>
<dbReference type="KEGG" id="mmob:F6R98_15585"/>
<feature type="chain" id="PRO_5024934715" evidence="1">
    <location>
        <begin position="18"/>
        <end position="232"/>
    </location>
</feature>
<feature type="signal peptide" evidence="1">
    <location>
        <begin position="1"/>
        <end position="17"/>
    </location>
</feature>
<keyword evidence="3" id="KW-1185">Reference proteome</keyword>
<evidence type="ECO:0000256" key="1">
    <source>
        <dbReference type="SAM" id="SignalP"/>
    </source>
</evidence>
<keyword evidence="1" id="KW-0732">Signal</keyword>
<dbReference type="RefSeq" id="WP_153249851.1">
    <property type="nucleotide sequence ID" value="NZ_CP044205.1"/>
</dbReference>
<dbReference type="InterPro" id="IPR025522">
    <property type="entry name" value="DUF4410"/>
</dbReference>
<organism evidence="2 3">
    <name type="scientific">Candidatus Methylospira mobilis</name>
    <dbReference type="NCBI Taxonomy" id="1808979"/>
    <lineage>
        <taxon>Bacteria</taxon>
        <taxon>Pseudomonadati</taxon>
        <taxon>Pseudomonadota</taxon>
        <taxon>Gammaproteobacteria</taxon>
        <taxon>Methylococcales</taxon>
        <taxon>Methylococcaceae</taxon>
        <taxon>Candidatus Methylospira</taxon>
    </lineage>
</organism>
<dbReference type="OrthoDB" id="5561889at2"/>
<protein>
    <submittedName>
        <fullName evidence="2">DUF4410 domain-containing protein</fullName>
    </submittedName>
</protein>
<dbReference type="EMBL" id="CP044205">
    <property type="protein sequence ID" value="QFY43874.1"/>
    <property type="molecule type" value="Genomic_DNA"/>
</dbReference>
<accession>A0A5Q0BNU8</accession>
<dbReference type="Proteomes" id="UP000325755">
    <property type="component" value="Chromosome"/>
</dbReference>
<dbReference type="Pfam" id="PF14366">
    <property type="entry name" value="DUF4410"/>
    <property type="match status" value="1"/>
</dbReference>
<evidence type="ECO:0000313" key="2">
    <source>
        <dbReference type="EMBL" id="QFY43874.1"/>
    </source>
</evidence>
<evidence type="ECO:0000313" key="3">
    <source>
        <dbReference type="Proteomes" id="UP000325755"/>
    </source>
</evidence>
<gene>
    <name evidence="2" type="ORF">F6R98_15585</name>
</gene>
<name>A0A5Q0BNU8_9GAMM</name>
<dbReference type="AlphaFoldDB" id="A0A5Q0BNU8"/>
<sequence length="232" mass="24681">MRLLLLSLILTALTCSACSRGGVRGGAHTETPQAQAVVPVHPAGVVWVKDFALDLSNFKSEQGIINSIAITSRLQDIRRGDAQERARGLVDQMSESLVSDLRKAGFTAQRLPANTPPPASGWLIAGEFSLVDEGNRTQRAVIGMGQGSSLVDVDVAASDLQKPDAPFAVFTTVSDPAHKPPTPNPYAMAARFILEKNSTGHDVEHVSEQIVNELAAIQKKALTSPHCGLCPQ</sequence>